<dbReference type="EMBL" id="CP046147">
    <property type="protein sequence ID" value="WFG38076.1"/>
    <property type="molecule type" value="Genomic_DNA"/>
</dbReference>
<dbReference type="Proteomes" id="UP001219901">
    <property type="component" value="Chromosome"/>
</dbReference>
<dbReference type="AlphaFoldDB" id="A0AAJ6CQ91"/>
<sequence length="155" mass="17642">MLQHLSEPVRALKEVRRVLKPGGICAVREVDWGASALYPPDDRLARFLEVYYKVAARNGGDAYAGRRLKQWFTETGFTDLNVTTSTWTFSDEYGLKWWGEQWAERILRSDLAKRAVEYGIATEAELADISQGWLDWANAEGAFFAFMQIEVVGTK</sequence>
<accession>A0AAJ6CQ91</accession>
<dbReference type="Proteomes" id="UP001321249">
    <property type="component" value="Unassembled WGS sequence"/>
</dbReference>
<organism evidence="3 4">
    <name type="scientific">Candidatus Lucifugimonas marina</name>
    <dbReference type="NCBI Taxonomy" id="3038979"/>
    <lineage>
        <taxon>Bacteria</taxon>
        <taxon>Bacillati</taxon>
        <taxon>Chloroflexota</taxon>
        <taxon>Dehalococcoidia</taxon>
        <taxon>SAR202 cluster</taxon>
        <taxon>Candidatus Lucifugimonadales</taxon>
        <taxon>Candidatus Lucifugimonadaceae</taxon>
        <taxon>Candidatus Lucifugimonas</taxon>
    </lineage>
</organism>
<keyword evidence="3" id="KW-0808">Transferase</keyword>
<keyword evidence="3" id="KW-0489">Methyltransferase</keyword>
<evidence type="ECO:0000313" key="3">
    <source>
        <dbReference type="EMBL" id="WFG38076.1"/>
    </source>
</evidence>
<proteinExistence type="predicted"/>
<dbReference type="InterPro" id="IPR029063">
    <property type="entry name" value="SAM-dependent_MTases_sf"/>
</dbReference>
<feature type="domain" description="Methyltransferase type 11" evidence="1">
    <location>
        <begin position="1"/>
        <end position="26"/>
    </location>
</feature>
<keyword evidence="4" id="KW-1185">Reference proteome</keyword>
<reference evidence="4" key="3">
    <citation type="submission" date="2023-06" db="EMBL/GenBank/DDBJ databases">
        <title>Pangenomics reveal diversification of enzyme families and niche specialization in globally abundant SAR202 bacteria.</title>
        <authorList>
            <person name="Saw J.H.W."/>
        </authorList>
    </citation>
    <scope>NUCLEOTIDE SEQUENCE [LARGE SCALE GENOMIC DNA]</scope>
    <source>
        <strain evidence="4">JH1073</strain>
    </source>
</reference>
<evidence type="ECO:0000259" key="1">
    <source>
        <dbReference type="Pfam" id="PF08241"/>
    </source>
</evidence>
<dbReference type="EMBL" id="WMBE01000002">
    <property type="protein sequence ID" value="MDG0866647.1"/>
    <property type="molecule type" value="Genomic_DNA"/>
</dbReference>
<dbReference type="Gene3D" id="3.40.50.150">
    <property type="entry name" value="Vaccinia Virus protein VP39"/>
    <property type="match status" value="1"/>
</dbReference>
<reference evidence="3" key="2">
    <citation type="journal article" date="2023" name="Nat. Commun.">
        <title>Cultivation of marine bacteria of the SAR202 clade.</title>
        <authorList>
            <person name="Lim Y."/>
            <person name="Seo J.H."/>
            <person name="Giovannoni S.J."/>
            <person name="Kang I."/>
            <person name="Cho J.C."/>
        </authorList>
    </citation>
    <scope>NUCLEOTIDE SEQUENCE</scope>
    <source>
        <strain evidence="3">JH1073</strain>
    </source>
</reference>
<evidence type="ECO:0000313" key="4">
    <source>
        <dbReference type="Proteomes" id="UP001219901"/>
    </source>
</evidence>
<dbReference type="GO" id="GO:0008757">
    <property type="term" value="F:S-adenosylmethionine-dependent methyltransferase activity"/>
    <property type="evidence" value="ECO:0007669"/>
    <property type="project" value="InterPro"/>
</dbReference>
<evidence type="ECO:0000313" key="2">
    <source>
        <dbReference type="EMBL" id="MDG0866647.1"/>
    </source>
</evidence>
<dbReference type="SUPFAM" id="SSF53335">
    <property type="entry name" value="S-adenosyl-L-methionine-dependent methyltransferases"/>
    <property type="match status" value="1"/>
</dbReference>
<reference evidence="4 5" key="1">
    <citation type="submission" date="2019-11" db="EMBL/GenBank/DDBJ databases">
        <authorList>
            <person name="Cho J.-C."/>
        </authorList>
    </citation>
    <scope>NUCLEOTIDE SEQUENCE [LARGE SCALE GENOMIC DNA]</scope>
    <source>
        <strain evidence="3 4">JH1073</strain>
        <strain evidence="2 5">JH702</strain>
    </source>
</reference>
<dbReference type="Pfam" id="PF08241">
    <property type="entry name" value="Methyltransf_11"/>
    <property type="match status" value="1"/>
</dbReference>
<name>A0AAJ6CQ91_9CHLR</name>
<dbReference type="GO" id="GO:0032259">
    <property type="term" value="P:methylation"/>
    <property type="evidence" value="ECO:0007669"/>
    <property type="project" value="UniProtKB-KW"/>
</dbReference>
<evidence type="ECO:0000313" key="5">
    <source>
        <dbReference type="Proteomes" id="UP001321249"/>
    </source>
</evidence>
<gene>
    <name evidence="2" type="ORF">GKO46_06095</name>
    <name evidence="3" type="ORF">GKO48_00090</name>
</gene>
<protein>
    <submittedName>
        <fullName evidence="3">Methyltransferase domain-containing protein</fullName>
    </submittedName>
</protein>
<dbReference type="InterPro" id="IPR013216">
    <property type="entry name" value="Methyltransf_11"/>
</dbReference>